<dbReference type="EMBL" id="UGVN01000001">
    <property type="protein sequence ID" value="SUE37900.1"/>
    <property type="molecule type" value="Genomic_DNA"/>
</dbReference>
<evidence type="ECO:0000313" key="5">
    <source>
        <dbReference type="Proteomes" id="UP000254919"/>
    </source>
</evidence>
<dbReference type="AlphaFoldDB" id="A0A1S8D028"/>
<evidence type="ECO:0000313" key="4">
    <source>
        <dbReference type="Proteomes" id="UP000054844"/>
    </source>
</evidence>
<dbReference type="InterPro" id="IPR023393">
    <property type="entry name" value="START-like_dom_sf"/>
</dbReference>
<dbReference type="RefSeq" id="WP_019463026.1">
    <property type="nucleotide sequence ID" value="NZ_AP031462.1"/>
</dbReference>
<evidence type="ECO:0000256" key="1">
    <source>
        <dbReference type="SAM" id="MobiDB-lite"/>
    </source>
</evidence>
<name>A0A1S8D028_9PROT</name>
<dbReference type="EMBL" id="LLWF02000099">
    <property type="protein sequence ID" value="ONH81656.1"/>
    <property type="molecule type" value="Genomic_DNA"/>
</dbReference>
<gene>
    <name evidence="2" type="ORF">APZ41_018675</name>
    <name evidence="3" type="ORF">NCTC13291_00359</name>
</gene>
<evidence type="ECO:0000313" key="2">
    <source>
        <dbReference type="EMBL" id="ONH81656.1"/>
    </source>
</evidence>
<sequence>MDQKISIQRPAEEVFAYVADTAHIPHWVPQLRRDDANLPGSGLEADEAALTVRWSFDPPGEWRITGKGESAVLHLRVDAAAALPSDPTEEETPQEALAHGIEAALQSLKSHLEGVDGGDPEEPSNDAPSRLYGRSATQDPNL</sequence>
<accession>A0A1S8D028</accession>
<dbReference type="SUPFAM" id="SSF55961">
    <property type="entry name" value="Bet v1-like"/>
    <property type="match status" value="1"/>
</dbReference>
<dbReference type="Proteomes" id="UP000054844">
    <property type="component" value="Unassembled WGS sequence"/>
</dbReference>
<evidence type="ECO:0000313" key="3">
    <source>
        <dbReference type="EMBL" id="SUE37900.1"/>
    </source>
</evidence>
<proteinExistence type="predicted"/>
<keyword evidence="4" id="KW-1185">Reference proteome</keyword>
<organism evidence="2 4">
    <name type="scientific">Roseomonas mucosa</name>
    <dbReference type="NCBI Taxonomy" id="207340"/>
    <lineage>
        <taxon>Bacteria</taxon>
        <taxon>Pseudomonadati</taxon>
        <taxon>Pseudomonadota</taxon>
        <taxon>Alphaproteobacteria</taxon>
        <taxon>Acetobacterales</taxon>
        <taxon>Roseomonadaceae</taxon>
        <taxon>Roseomonas</taxon>
    </lineage>
</organism>
<dbReference type="GeneID" id="99635382"/>
<dbReference type="OrthoDB" id="7264894at2"/>
<protein>
    <submittedName>
        <fullName evidence="3">Polyketide cyclase / dehydrase and lipid transport</fullName>
    </submittedName>
</protein>
<feature type="region of interest" description="Disordered" evidence="1">
    <location>
        <begin position="110"/>
        <end position="142"/>
    </location>
</feature>
<dbReference type="STRING" id="207340.APZ41_018675"/>
<reference evidence="2 4" key="1">
    <citation type="submission" date="2016-12" db="EMBL/GenBank/DDBJ databases">
        <title>Draft genome sequence of Roseomonas mucosa strain AU37, isolated from a peripheral intravenous catheter.</title>
        <authorList>
            <person name="Choudhury M.A."/>
            <person name="Sidjabat H.E."/>
            <person name="Wailan A.M."/>
            <person name="Zhang L."/>
            <person name="Marsh N.M."/>
            <person name="Rickard C.M."/>
            <person name="Davies M."/>
            <person name="Mcmillan D.J."/>
        </authorList>
    </citation>
    <scope>NUCLEOTIDE SEQUENCE [LARGE SCALE GENOMIC DNA]</scope>
    <source>
        <strain evidence="2 4">SAVE376</strain>
    </source>
</reference>
<dbReference type="Gene3D" id="3.30.530.20">
    <property type="match status" value="1"/>
</dbReference>
<reference evidence="3 5" key="2">
    <citation type="submission" date="2018-06" db="EMBL/GenBank/DDBJ databases">
        <authorList>
            <consortium name="Pathogen Informatics"/>
            <person name="Doyle S."/>
        </authorList>
    </citation>
    <scope>NUCLEOTIDE SEQUENCE [LARGE SCALE GENOMIC DNA]</scope>
    <source>
        <strain evidence="3 5">NCTC13291</strain>
    </source>
</reference>
<dbReference type="Proteomes" id="UP000254919">
    <property type="component" value="Unassembled WGS sequence"/>
</dbReference>